<accession>F7XP54</accession>
<dbReference type="Gene3D" id="3.40.50.300">
    <property type="entry name" value="P-loop containing nucleotide triphosphate hydrolases"/>
    <property type="match status" value="1"/>
</dbReference>
<dbReference type="KEGG" id="mzh:Mzhil_1507"/>
<proteinExistence type="inferred from homology"/>
<keyword evidence="2" id="KW-0813">Transport</keyword>
<dbReference type="Pfam" id="PF13732">
    <property type="entry name" value="DrrA1-3_C"/>
    <property type="match status" value="1"/>
</dbReference>
<dbReference type="GO" id="GO:0005886">
    <property type="term" value="C:plasma membrane"/>
    <property type="evidence" value="ECO:0007669"/>
    <property type="project" value="UniProtKB-SubCell"/>
</dbReference>
<keyword evidence="11" id="KW-1185">Reference proteome</keyword>
<feature type="domain" description="ABC transporter" evidence="9">
    <location>
        <begin position="11"/>
        <end position="242"/>
    </location>
</feature>
<comment type="subcellular location">
    <subcellularLocation>
        <location evidence="1">Cell membrane</location>
        <topology evidence="1">Peripheral membrane protein</topology>
        <orientation evidence="1">Cytoplasmic side</orientation>
    </subcellularLocation>
</comment>
<evidence type="ECO:0000259" key="9">
    <source>
        <dbReference type="PROSITE" id="PS50893"/>
    </source>
</evidence>
<dbReference type="HOGENOM" id="CLU_000604_1_2_2"/>
<evidence type="ECO:0000256" key="4">
    <source>
        <dbReference type="ARBA" id="ARBA00022741"/>
    </source>
</evidence>
<dbReference type="NCBIfam" id="TIGR01188">
    <property type="entry name" value="drrA"/>
    <property type="match status" value="1"/>
</dbReference>
<dbReference type="PROSITE" id="PS50893">
    <property type="entry name" value="ABC_TRANSPORTER_2"/>
    <property type="match status" value="1"/>
</dbReference>
<evidence type="ECO:0000256" key="2">
    <source>
        <dbReference type="ARBA" id="ARBA00022448"/>
    </source>
</evidence>
<gene>
    <name evidence="10" type="ordered locus">Mzhil_1507</name>
</gene>
<dbReference type="PROSITE" id="PS00211">
    <property type="entry name" value="ABC_TRANSPORTER_1"/>
    <property type="match status" value="1"/>
</dbReference>
<protein>
    <submittedName>
        <fullName evidence="10">Daunorubicin resistance ABC transporter ATPase subunit</fullName>
    </submittedName>
</protein>
<dbReference type="SUPFAM" id="SSF52540">
    <property type="entry name" value="P-loop containing nucleoside triphosphate hydrolases"/>
    <property type="match status" value="1"/>
</dbReference>
<evidence type="ECO:0000256" key="5">
    <source>
        <dbReference type="ARBA" id="ARBA00022840"/>
    </source>
</evidence>
<evidence type="ECO:0000256" key="7">
    <source>
        <dbReference type="ARBA" id="ARBA00023136"/>
    </source>
</evidence>
<dbReference type="InterPro" id="IPR003593">
    <property type="entry name" value="AAA+_ATPase"/>
</dbReference>
<dbReference type="AlphaFoldDB" id="F7XP54"/>
<dbReference type="InterPro" id="IPR005894">
    <property type="entry name" value="DrrA"/>
</dbReference>
<dbReference type="GO" id="GO:0005524">
    <property type="term" value="F:ATP binding"/>
    <property type="evidence" value="ECO:0007669"/>
    <property type="project" value="UniProtKB-KW"/>
</dbReference>
<dbReference type="PANTHER" id="PTHR43582:SF2">
    <property type="entry name" value="LINEARMYCIN RESISTANCE ATP-BINDING PROTEIN LNRL"/>
    <property type="match status" value="1"/>
</dbReference>
<organism evidence="10 11">
    <name type="scientific">Methanosalsum zhilinae (strain DSM 4017 / NBRC 107636 / OCM 62 / WeN5)</name>
    <name type="common">Methanohalophilus zhilinae</name>
    <dbReference type="NCBI Taxonomy" id="679901"/>
    <lineage>
        <taxon>Archaea</taxon>
        <taxon>Methanobacteriati</taxon>
        <taxon>Methanobacteriota</taxon>
        <taxon>Stenosarchaea group</taxon>
        <taxon>Methanomicrobia</taxon>
        <taxon>Methanosarcinales</taxon>
        <taxon>Methanosarcinaceae</taxon>
        <taxon>Methanosalsum</taxon>
    </lineage>
</organism>
<dbReference type="InterPro" id="IPR025302">
    <property type="entry name" value="DrrA1/2-like_C"/>
</dbReference>
<sequence>MEGNEVEAIAIKATNLTKKFNGLVAVDNVTLSISKGELFGLLGPNGAGKTTLIAMLSTMLRPTSGTAELYGYFIEKDPVKVRRSIGVVFQDTTLDERLTGRENLELHGRLYGMDRQTRQRRIKELLELVELDDRADEIVKTYSGGMMRRLEIARGLIHRPKILFLDEPTLGLDPQTRNHIWDYIKKLNAEEDVTMVLTTHYMEEADNLCERIAIIDKGKIVSMGSPAELKSELGGDIITLTAASEDVASGLADLIDYCKTLPQVSSVSKDGLTVMITATEGEKAIPELLGMISKKSDFKIESVSLRKPTLDDVFLYHTGRKMRSNGMDDMQRLRYMMRTRKR</sequence>
<name>F7XP54_METZD</name>
<dbReference type="PANTHER" id="PTHR43582">
    <property type="entry name" value="LINEARMYCIN RESISTANCE ATP-BINDING PROTEIN LNRL"/>
    <property type="match status" value="1"/>
</dbReference>
<dbReference type="GeneID" id="10823145"/>
<evidence type="ECO:0000313" key="11">
    <source>
        <dbReference type="Proteomes" id="UP000006622"/>
    </source>
</evidence>
<dbReference type="InterPro" id="IPR027417">
    <property type="entry name" value="P-loop_NTPase"/>
</dbReference>
<dbReference type="GO" id="GO:1900753">
    <property type="term" value="P:doxorubicin transport"/>
    <property type="evidence" value="ECO:0007669"/>
    <property type="project" value="InterPro"/>
</dbReference>
<dbReference type="FunFam" id="3.40.50.300:FF:000589">
    <property type="entry name" value="ABC transporter, ATP-binding subunit"/>
    <property type="match status" value="1"/>
</dbReference>
<dbReference type="SMART" id="SM00382">
    <property type="entry name" value="AAA"/>
    <property type="match status" value="1"/>
</dbReference>
<evidence type="ECO:0000256" key="3">
    <source>
        <dbReference type="ARBA" id="ARBA00022475"/>
    </source>
</evidence>
<keyword evidence="6" id="KW-1278">Translocase</keyword>
<dbReference type="Proteomes" id="UP000006622">
    <property type="component" value="Chromosome"/>
</dbReference>
<dbReference type="EMBL" id="CP002101">
    <property type="protein sequence ID" value="AEH61346.1"/>
    <property type="molecule type" value="Genomic_DNA"/>
</dbReference>
<evidence type="ECO:0000256" key="6">
    <source>
        <dbReference type="ARBA" id="ARBA00022967"/>
    </source>
</evidence>
<dbReference type="OrthoDB" id="31298at2157"/>
<evidence type="ECO:0000313" key="10">
    <source>
        <dbReference type="EMBL" id="AEH61346.1"/>
    </source>
</evidence>
<dbReference type="RefSeq" id="WP_013898783.1">
    <property type="nucleotide sequence ID" value="NC_015676.1"/>
</dbReference>
<reference evidence="10 11" key="1">
    <citation type="submission" date="2010-07" db="EMBL/GenBank/DDBJ databases">
        <title>The complete genome of Methanosalsum zhilinae DSM 4017.</title>
        <authorList>
            <consortium name="US DOE Joint Genome Institute (JGI-PGF)"/>
            <person name="Lucas S."/>
            <person name="Copeland A."/>
            <person name="Lapidus A."/>
            <person name="Glavina del Rio T."/>
            <person name="Dalin E."/>
            <person name="Tice H."/>
            <person name="Bruce D."/>
            <person name="Goodwin L."/>
            <person name="Pitluck S."/>
            <person name="Kyrpides N."/>
            <person name="Mavromatis K."/>
            <person name="Ovchinnikova G."/>
            <person name="Daligault H."/>
            <person name="Detter J.C."/>
            <person name="Han C."/>
            <person name="Tapia R."/>
            <person name="Larimer F."/>
            <person name="Land M."/>
            <person name="Hauser L."/>
            <person name="Markowitz V."/>
            <person name="Cheng J.-F."/>
            <person name="Hugenholtz P."/>
            <person name="Woyke T."/>
            <person name="Wu D."/>
            <person name="Spring S."/>
            <person name="Schueler E."/>
            <person name="Brambilla E."/>
            <person name="Klenk H.-P."/>
            <person name="Eisen J.A."/>
        </authorList>
    </citation>
    <scope>NUCLEOTIDE SEQUENCE [LARGE SCALE GENOMIC DNA]</scope>
    <source>
        <strain evidence="11">DSM 4017 / NBRC 107636 / OCM 62 / WeN5</strain>
    </source>
</reference>
<comment type="similarity">
    <text evidence="8">Belongs to the ABC transporter superfamily. Drug exporter-1 (DrugE1) (TC 3.A.1.105) family.</text>
</comment>
<keyword evidence="3" id="KW-1003">Cell membrane</keyword>
<dbReference type="InterPro" id="IPR003439">
    <property type="entry name" value="ABC_transporter-like_ATP-bd"/>
</dbReference>
<dbReference type="GO" id="GO:0016887">
    <property type="term" value="F:ATP hydrolysis activity"/>
    <property type="evidence" value="ECO:0007669"/>
    <property type="project" value="InterPro"/>
</dbReference>
<dbReference type="Pfam" id="PF00005">
    <property type="entry name" value="ABC_tran"/>
    <property type="match status" value="1"/>
</dbReference>
<dbReference type="GO" id="GO:0043215">
    <property type="term" value="P:daunorubicin transport"/>
    <property type="evidence" value="ECO:0007669"/>
    <property type="project" value="InterPro"/>
</dbReference>
<evidence type="ECO:0000256" key="1">
    <source>
        <dbReference type="ARBA" id="ARBA00004413"/>
    </source>
</evidence>
<evidence type="ECO:0000256" key="8">
    <source>
        <dbReference type="ARBA" id="ARBA00049985"/>
    </source>
</evidence>
<dbReference type="InterPro" id="IPR017871">
    <property type="entry name" value="ABC_transporter-like_CS"/>
</dbReference>
<keyword evidence="7" id="KW-0472">Membrane</keyword>
<keyword evidence="4" id="KW-0547">Nucleotide-binding</keyword>
<dbReference type="STRING" id="679901.Mzhil_1507"/>
<keyword evidence="5" id="KW-0067">ATP-binding</keyword>